<dbReference type="InterPro" id="IPR011611">
    <property type="entry name" value="PfkB_dom"/>
</dbReference>
<dbReference type="Proteomes" id="UP001223802">
    <property type="component" value="Chromosome"/>
</dbReference>
<dbReference type="PANTHER" id="PTHR10584">
    <property type="entry name" value="SUGAR KINASE"/>
    <property type="match status" value="1"/>
</dbReference>
<keyword evidence="2 4" id="KW-0418">Kinase</keyword>
<dbReference type="PANTHER" id="PTHR10584:SF166">
    <property type="entry name" value="RIBOKINASE"/>
    <property type="match status" value="1"/>
</dbReference>
<reference evidence="4 5" key="1">
    <citation type="submission" date="2023-02" db="EMBL/GenBank/DDBJ databases">
        <title>Complete genome sequence of a novel bacterium Oceanimonas sp. NTOU-MSR1 isolated from marine coast sediment.</title>
        <authorList>
            <person name="Yang H.-T."/>
            <person name="Chen Y.-L."/>
            <person name="Ho Y.-N."/>
        </authorList>
    </citation>
    <scope>NUCLEOTIDE SEQUENCE [LARGE SCALE GENOMIC DNA]</scope>
    <source>
        <strain evidence="4 5">NTOU-MSR1</strain>
    </source>
</reference>
<evidence type="ECO:0000256" key="2">
    <source>
        <dbReference type="ARBA" id="ARBA00022777"/>
    </source>
</evidence>
<dbReference type="KEGG" id="ope:PU634_00720"/>
<proteinExistence type="predicted"/>
<dbReference type="RefSeq" id="WP_306762178.1">
    <property type="nucleotide sequence ID" value="NZ_CP118224.1"/>
</dbReference>
<dbReference type="GO" id="GO:0005829">
    <property type="term" value="C:cytosol"/>
    <property type="evidence" value="ECO:0007669"/>
    <property type="project" value="TreeGrafter"/>
</dbReference>
<feature type="domain" description="Carbohydrate kinase PfkB" evidence="3">
    <location>
        <begin position="28"/>
        <end position="114"/>
    </location>
</feature>
<evidence type="ECO:0000313" key="4">
    <source>
        <dbReference type="EMBL" id="WMC10920.1"/>
    </source>
</evidence>
<feature type="domain" description="Carbohydrate kinase PfkB" evidence="3">
    <location>
        <begin position="185"/>
        <end position="275"/>
    </location>
</feature>
<protein>
    <submittedName>
        <fullName evidence="4">PfkB family carbohydrate kinase</fullName>
    </submittedName>
</protein>
<evidence type="ECO:0000256" key="1">
    <source>
        <dbReference type="ARBA" id="ARBA00022679"/>
    </source>
</evidence>
<evidence type="ECO:0000259" key="3">
    <source>
        <dbReference type="Pfam" id="PF00294"/>
    </source>
</evidence>
<name>A0AA50KN80_9GAMM</name>
<sequence>MAEAEPIQKNIVLLANLNCDHVLQLEAPLEAGQRLHYRDGGRRLGGGAANTGIGLCWAGHKVLLAARVGRDKTGDWLVQQAASQGLNLDYVERVEGTTGELLVLVDDRGERTILRQARPPVLPARLPAAPVDCLYVNTDGADVVAYMKRMNEHSLVVSQYPRGGRWARPCRVMIASATDLGAVADPWAHAQTLAGNGLEWLVLTHGEGGAEAISAGRHIRVPAPAVTVVDATGAGDAFAGGLIHALVNGAAMDHALAEAGRWAAFTLSSSSSIPSTRLRAHLAGGLNSRADTGKLDTNKVSGDDSGE</sequence>
<dbReference type="AlphaFoldDB" id="A0AA50KN80"/>
<keyword evidence="1" id="KW-0808">Transferase</keyword>
<dbReference type="GO" id="GO:0016301">
    <property type="term" value="F:kinase activity"/>
    <property type="evidence" value="ECO:0007669"/>
    <property type="project" value="UniProtKB-KW"/>
</dbReference>
<dbReference type="Pfam" id="PF00294">
    <property type="entry name" value="PfkB"/>
    <property type="match status" value="2"/>
</dbReference>
<accession>A0AA50KN80</accession>
<gene>
    <name evidence="4" type="ORF">PU634_00720</name>
</gene>
<dbReference type="SUPFAM" id="SSF53613">
    <property type="entry name" value="Ribokinase-like"/>
    <property type="match status" value="1"/>
</dbReference>
<keyword evidence="5" id="KW-1185">Reference proteome</keyword>
<dbReference type="InterPro" id="IPR029056">
    <property type="entry name" value="Ribokinase-like"/>
</dbReference>
<dbReference type="EMBL" id="CP118224">
    <property type="protein sequence ID" value="WMC10920.1"/>
    <property type="molecule type" value="Genomic_DNA"/>
</dbReference>
<evidence type="ECO:0000313" key="5">
    <source>
        <dbReference type="Proteomes" id="UP001223802"/>
    </source>
</evidence>
<dbReference type="Gene3D" id="3.40.1190.20">
    <property type="match status" value="1"/>
</dbReference>
<organism evidence="4 5">
    <name type="scientific">Oceanimonas pelagia</name>
    <dbReference type="NCBI Taxonomy" id="3028314"/>
    <lineage>
        <taxon>Bacteria</taxon>
        <taxon>Pseudomonadati</taxon>
        <taxon>Pseudomonadota</taxon>
        <taxon>Gammaproteobacteria</taxon>
        <taxon>Aeromonadales</taxon>
        <taxon>Aeromonadaceae</taxon>
        <taxon>Oceanimonas</taxon>
    </lineage>
</organism>